<evidence type="ECO:0000259" key="3">
    <source>
        <dbReference type="Pfam" id="PF21939"/>
    </source>
</evidence>
<feature type="domain" description="Phage tail collar" evidence="2">
    <location>
        <begin position="483"/>
        <end position="540"/>
    </location>
</feature>
<dbReference type="InterPro" id="IPR011083">
    <property type="entry name" value="Phage_tail_collar_dom"/>
</dbReference>
<keyword evidence="5" id="KW-1185">Reference proteome</keyword>
<dbReference type="SUPFAM" id="SSF88874">
    <property type="entry name" value="Receptor-binding domain of short tail fibre protein gp12"/>
    <property type="match status" value="1"/>
</dbReference>
<gene>
    <name evidence="4" type="ORF">GCM10022287_24110</name>
</gene>
<feature type="region of interest" description="Disordered" evidence="1">
    <location>
        <begin position="569"/>
        <end position="609"/>
    </location>
</feature>
<evidence type="ECO:0000259" key="2">
    <source>
        <dbReference type="Pfam" id="PF07484"/>
    </source>
</evidence>
<dbReference type="Pfam" id="PF07484">
    <property type="entry name" value="Collar"/>
    <property type="match status" value="1"/>
</dbReference>
<feature type="domain" description="Baseplate structural protein Gp10 C-terminal" evidence="3">
    <location>
        <begin position="549"/>
        <end position="651"/>
    </location>
</feature>
<evidence type="ECO:0000313" key="4">
    <source>
        <dbReference type="EMBL" id="GAA4176607.1"/>
    </source>
</evidence>
<sequence length="657" mass="65999">MAQATGSNGNVQFILTINEIDTDPANNQSTVQWQLTGQDTAGKSWSGTACSGDVSVDGTSHPYSYSWSSPNTSVRILSAGTQVINHNADGTKSFTASFSFDGIPNSSIGSASGSTPVYLTTLPRASSWGTVPSFTAGSASTMTVSKKASSFTSTITYNFGGTTGTIVSKSSASSISWTPPVSLLSKIPNATSGTGTLTLTTFSGSTQIGSAVTHSFTLNAAASAVPSVGSWTIDENDSTVTSILGDAAGAAFVQGKSKVHVTATNPAGYQGSTVKTVAVYVGSVSTTVNGADATVDLVPTASGSVTVTVKVTDSRGRTATSTQSITVLPYAAPSVGSVSAKRVNTDGSPNDEGTTLSASVSGASVTSLSVGGVEKNSLTVAVDVAPGGSTTFTQVVAQTPSGLSFTGALLTSDSYATDSSWAVRVRVIDKFGTSAASLKVPTSTIFMHWDGSAGVGIGQYREHGMLDVAGDIYSSGVNIAPVGAITMYAAASAPTGWLSCNGAAVSRAAYPALFALIGTSYGAGDGSTTFNVPALGGKMPMGRLAGTYDVGGTGGEATHVLTVAEMPSHTHTQNSHNHSQNSHSHGQVVTNPGSGGTAARNDYNSDGGGLSYTQGVNTDAATATNNAATATNQNTGGGAAHNNLPPYLVVNFIIKAF</sequence>
<dbReference type="RefSeq" id="WP_344754718.1">
    <property type="nucleotide sequence ID" value="NZ_BAABBW010000004.1"/>
</dbReference>
<proteinExistence type="predicted"/>
<dbReference type="Pfam" id="PF21939">
    <property type="entry name" value="Gp10_C"/>
    <property type="match status" value="1"/>
</dbReference>
<accession>A0ABP8A2Y0</accession>
<dbReference type="Proteomes" id="UP001501079">
    <property type="component" value="Unassembled WGS sequence"/>
</dbReference>
<dbReference type="Gene3D" id="3.90.1340.10">
    <property type="entry name" value="Phage tail collar domain"/>
    <property type="match status" value="1"/>
</dbReference>
<evidence type="ECO:0000313" key="5">
    <source>
        <dbReference type="Proteomes" id="UP001501079"/>
    </source>
</evidence>
<evidence type="ECO:0000256" key="1">
    <source>
        <dbReference type="SAM" id="MobiDB-lite"/>
    </source>
</evidence>
<reference evidence="5" key="1">
    <citation type="journal article" date="2019" name="Int. J. Syst. Evol. Microbiol.">
        <title>The Global Catalogue of Microorganisms (GCM) 10K type strain sequencing project: providing services to taxonomists for standard genome sequencing and annotation.</title>
        <authorList>
            <consortium name="The Broad Institute Genomics Platform"/>
            <consortium name="The Broad Institute Genome Sequencing Center for Infectious Disease"/>
            <person name="Wu L."/>
            <person name="Ma J."/>
        </authorList>
    </citation>
    <scope>NUCLEOTIDE SEQUENCE [LARGE SCALE GENOMIC DNA]</scope>
    <source>
        <strain evidence="5">JCM 17591</strain>
    </source>
</reference>
<dbReference type="Pfam" id="PF05895">
    <property type="entry name" value="DUF859"/>
    <property type="match status" value="1"/>
</dbReference>
<dbReference type="EMBL" id="BAABBW010000004">
    <property type="protein sequence ID" value="GAA4176607.1"/>
    <property type="molecule type" value="Genomic_DNA"/>
</dbReference>
<organism evidence="4 5">
    <name type="scientific">Gryllotalpicola koreensis</name>
    <dbReference type="NCBI Taxonomy" id="993086"/>
    <lineage>
        <taxon>Bacteria</taxon>
        <taxon>Bacillati</taxon>
        <taxon>Actinomycetota</taxon>
        <taxon>Actinomycetes</taxon>
        <taxon>Micrococcales</taxon>
        <taxon>Microbacteriaceae</taxon>
        <taxon>Gryllotalpicola</taxon>
    </lineage>
</organism>
<name>A0ABP8A2Y0_9MICO</name>
<dbReference type="InterPro" id="IPR053827">
    <property type="entry name" value="Gp10_C"/>
</dbReference>
<dbReference type="InterPro" id="IPR037053">
    <property type="entry name" value="Phage_tail_collar_dom_sf"/>
</dbReference>
<protein>
    <recommendedName>
        <fullName evidence="6">Phage tail collar domain-containing protein</fullName>
    </recommendedName>
</protein>
<comment type="caution">
    <text evidence="4">The sequence shown here is derived from an EMBL/GenBank/DDBJ whole genome shotgun (WGS) entry which is preliminary data.</text>
</comment>
<dbReference type="InterPro" id="IPR008577">
    <property type="entry name" value="DUF859"/>
</dbReference>
<evidence type="ECO:0008006" key="6">
    <source>
        <dbReference type="Google" id="ProtNLM"/>
    </source>
</evidence>
<feature type="compositionally biased region" description="Low complexity" evidence="1">
    <location>
        <begin position="569"/>
        <end position="585"/>
    </location>
</feature>